<dbReference type="GO" id="GO:0009617">
    <property type="term" value="P:response to bacterium"/>
    <property type="evidence" value="ECO:0000318"/>
    <property type="project" value="GO_Central"/>
</dbReference>
<dbReference type="SUPFAM" id="SSF48726">
    <property type="entry name" value="Immunoglobulin"/>
    <property type="match status" value="1"/>
</dbReference>
<dbReference type="HOGENOM" id="CLU_2003148_0_0_1"/>
<evidence type="ECO:0000313" key="2">
    <source>
        <dbReference type="Proteomes" id="UP000018468"/>
    </source>
</evidence>
<dbReference type="AlphaFoldDB" id="W5MPQ2"/>
<dbReference type="GeneTree" id="ENSGT01030000234530"/>
<name>W5MPQ2_LEPOC</name>
<evidence type="ECO:0000313" key="1">
    <source>
        <dbReference type="Ensembl" id="ENSLOCP00000010361.1"/>
    </source>
</evidence>
<proteinExistence type="predicted"/>
<evidence type="ECO:0008006" key="3">
    <source>
        <dbReference type="Google" id="ProtNLM"/>
    </source>
</evidence>
<organism evidence="1 2">
    <name type="scientific">Lepisosteus oculatus</name>
    <name type="common">Spotted gar</name>
    <dbReference type="NCBI Taxonomy" id="7918"/>
    <lineage>
        <taxon>Eukaryota</taxon>
        <taxon>Metazoa</taxon>
        <taxon>Chordata</taxon>
        <taxon>Craniata</taxon>
        <taxon>Vertebrata</taxon>
        <taxon>Euteleostomi</taxon>
        <taxon>Actinopterygii</taxon>
        <taxon>Neopterygii</taxon>
        <taxon>Holostei</taxon>
        <taxon>Semionotiformes</taxon>
        <taxon>Lepisosteidae</taxon>
        <taxon>Lepisosteus</taxon>
    </lineage>
</organism>
<keyword evidence="2" id="KW-1185">Reference proteome</keyword>
<protein>
    <recommendedName>
        <fullName evidence="3">Immunoglobulin subtype domain-containing protein</fullName>
    </recommendedName>
</protein>
<dbReference type="Ensembl" id="ENSLOCT00000010374.1">
    <property type="protein sequence ID" value="ENSLOCP00000010361.1"/>
    <property type="gene ID" value="ENSLOCG00000008516.1"/>
</dbReference>
<dbReference type="InParanoid" id="W5MPQ2"/>
<reference evidence="1" key="3">
    <citation type="submission" date="2025-09" db="UniProtKB">
        <authorList>
            <consortium name="Ensembl"/>
        </authorList>
    </citation>
    <scope>IDENTIFICATION</scope>
</reference>
<accession>W5MPQ2</accession>
<reference evidence="2" key="1">
    <citation type="submission" date="2011-12" db="EMBL/GenBank/DDBJ databases">
        <title>The Draft Genome of Lepisosteus oculatus.</title>
        <authorList>
            <consortium name="The Broad Institute Genome Assembly &amp; Analysis Group"/>
            <consortium name="Computational R&amp;D Group"/>
            <consortium name="and Sequencing Platform"/>
            <person name="Di Palma F."/>
            <person name="Alfoldi J."/>
            <person name="Johnson J."/>
            <person name="Berlin A."/>
            <person name="Gnerre S."/>
            <person name="Jaffe D."/>
            <person name="MacCallum I."/>
            <person name="Young S."/>
            <person name="Walker B.J."/>
            <person name="Lander E.S."/>
            <person name="Lindblad-Toh K."/>
        </authorList>
    </citation>
    <scope>NUCLEOTIDE SEQUENCE [LARGE SCALE GENOMIC DNA]</scope>
</reference>
<reference evidence="1" key="2">
    <citation type="submission" date="2025-08" db="UniProtKB">
        <authorList>
            <consortium name="Ensembl"/>
        </authorList>
    </citation>
    <scope>IDENTIFICATION</scope>
</reference>
<dbReference type="InterPro" id="IPR036179">
    <property type="entry name" value="Ig-like_dom_sf"/>
</dbReference>
<sequence>MDLGSKSRNRSVLQKPASVPVLTGDDVTLQCTIHTEICAGEQNVYCFRHGSEESLPGIIFTHENRSDKCERSSEAQLPTQCCDYYLPKKNIRHSDSGTTIGTLLCCGHMWGDPVWKWDNARDYR</sequence>
<dbReference type="Gene3D" id="2.60.40.10">
    <property type="entry name" value="Immunoglobulins"/>
    <property type="match status" value="1"/>
</dbReference>
<dbReference type="Proteomes" id="UP000018468">
    <property type="component" value="Unassembled WGS sequence"/>
</dbReference>
<dbReference type="InterPro" id="IPR013783">
    <property type="entry name" value="Ig-like_fold"/>
</dbReference>